<keyword evidence="2" id="KW-0805">Transcription regulation</keyword>
<evidence type="ECO:0000313" key="6">
    <source>
        <dbReference type="EMBL" id="CAH0541046.1"/>
    </source>
</evidence>
<dbReference type="InterPro" id="IPR036388">
    <property type="entry name" value="WH-like_DNA-bd_sf"/>
</dbReference>
<evidence type="ECO:0000313" key="7">
    <source>
        <dbReference type="Proteomes" id="UP000838748"/>
    </source>
</evidence>
<evidence type="ECO:0000259" key="5">
    <source>
        <dbReference type="PROSITE" id="PS50931"/>
    </source>
</evidence>
<dbReference type="PRINTS" id="PR00039">
    <property type="entry name" value="HTHLYSR"/>
</dbReference>
<feature type="domain" description="HTH lysR-type" evidence="5">
    <location>
        <begin position="3"/>
        <end position="60"/>
    </location>
</feature>
<dbReference type="RefSeq" id="WP_237362805.1">
    <property type="nucleotide sequence ID" value="NZ_CAKLDM010000002.1"/>
</dbReference>
<dbReference type="Pfam" id="PF00126">
    <property type="entry name" value="HTH_1"/>
    <property type="match status" value="1"/>
</dbReference>
<dbReference type="InterPro" id="IPR036390">
    <property type="entry name" value="WH_DNA-bd_sf"/>
</dbReference>
<keyword evidence="4" id="KW-0804">Transcription</keyword>
<keyword evidence="7" id="KW-1185">Reference proteome</keyword>
<dbReference type="SUPFAM" id="SSF46785">
    <property type="entry name" value="Winged helix' DNA-binding domain"/>
    <property type="match status" value="1"/>
</dbReference>
<dbReference type="Pfam" id="PF03466">
    <property type="entry name" value="LysR_substrate"/>
    <property type="match status" value="1"/>
</dbReference>
<gene>
    <name evidence="6" type="primary">cmpR_3</name>
    <name evidence="6" type="ORF">VMF7928_03330</name>
</gene>
<dbReference type="InterPro" id="IPR050950">
    <property type="entry name" value="HTH-type_LysR_regulators"/>
</dbReference>
<dbReference type="EMBL" id="CAKLDM010000002">
    <property type="protein sequence ID" value="CAH0541046.1"/>
    <property type="molecule type" value="Genomic_DNA"/>
</dbReference>
<sequence>MNFTLKQLKTFQVVAEHLNYHRAAEALFITQPAVTRQIQMLEETVGFTLFEKFGKKIQLSEQGKSMLLEVDAVMGQLDVMQTHIKQNISRDKQFSLAVIPGLEDLTMEAVIDFFNVDPDVKVSIEVISNRNMAEVIGSNKFDLCIAANSKVDSDYRSEVLFSTDLCLAACFDHPLRGKKKVTKTDIENECFIEMETSESFRETMEAFKSRYIAEENSRIKIHGRNALLKAVYAGIGIALLPRYTLKEGIESDRLCILNIDDLKLSAKYRYFFHKNKVFSEETKQFLAILRNKIGEKV</sequence>
<organism evidence="6 7">
    <name type="scientific">Vibrio marisflavi CECT 7928</name>
    <dbReference type="NCBI Taxonomy" id="634439"/>
    <lineage>
        <taxon>Bacteria</taxon>
        <taxon>Pseudomonadati</taxon>
        <taxon>Pseudomonadota</taxon>
        <taxon>Gammaproteobacteria</taxon>
        <taxon>Vibrionales</taxon>
        <taxon>Vibrionaceae</taxon>
        <taxon>Vibrio</taxon>
    </lineage>
</organism>
<name>A0ABN8E8M1_9VIBR</name>
<comment type="similarity">
    <text evidence="1">Belongs to the LysR transcriptional regulatory family.</text>
</comment>
<evidence type="ECO:0000256" key="1">
    <source>
        <dbReference type="ARBA" id="ARBA00009437"/>
    </source>
</evidence>
<dbReference type="InterPro" id="IPR005119">
    <property type="entry name" value="LysR_subst-bd"/>
</dbReference>
<dbReference type="InterPro" id="IPR000847">
    <property type="entry name" value="LysR_HTH_N"/>
</dbReference>
<dbReference type="SUPFAM" id="SSF53850">
    <property type="entry name" value="Periplasmic binding protein-like II"/>
    <property type="match status" value="1"/>
</dbReference>
<dbReference type="PROSITE" id="PS50931">
    <property type="entry name" value="HTH_LYSR"/>
    <property type="match status" value="1"/>
</dbReference>
<dbReference type="PANTHER" id="PTHR30419">
    <property type="entry name" value="HTH-TYPE TRANSCRIPTIONAL REGULATOR YBHD"/>
    <property type="match status" value="1"/>
</dbReference>
<protein>
    <submittedName>
        <fullName evidence="6">HTH-type transcriptional activator CmpR</fullName>
    </submittedName>
</protein>
<evidence type="ECO:0000256" key="3">
    <source>
        <dbReference type="ARBA" id="ARBA00023125"/>
    </source>
</evidence>
<proteinExistence type="inferred from homology"/>
<keyword evidence="3" id="KW-0238">DNA-binding</keyword>
<comment type="caution">
    <text evidence="6">The sequence shown here is derived from an EMBL/GenBank/DDBJ whole genome shotgun (WGS) entry which is preliminary data.</text>
</comment>
<accession>A0ABN8E8M1</accession>
<dbReference type="Gene3D" id="3.40.190.290">
    <property type="match status" value="1"/>
</dbReference>
<dbReference type="Proteomes" id="UP000838748">
    <property type="component" value="Unassembled WGS sequence"/>
</dbReference>
<dbReference type="CDD" id="cd05466">
    <property type="entry name" value="PBP2_LTTR_substrate"/>
    <property type="match status" value="1"/>
</dbReference>
<evidence type="ECO:0000256" key="4">
    <source>
        <dbReference type="ARBA" id="ARBA00023163"/>
    </source>
</evidence>
<reference evidence="6" key="1">
    <citation type="submission" date="2021-11" db="EMBL/GenBank/DDBJ databases">
        <authorList>
            <person name="Rodrigo-Torres L."/>
            <person name="Arahal R. D."/>
            <person name="Lucena T."/>
        </authorList>
    </citation>
    <scope>NUCLEOTIDE SEQUENCE</scope>
    <source>
        <strain evidence="6">CECT 7928</strain>
    </source>
</reference>
<evidence type="ECO:0000256" key="2">
    <source>
        <dbReference type="ARBA" id="ARBA00023015"/>
    </source>
</evidence>
<dbReference type="Gene3D" id="1.10.10.10">
    <property type="entry name" value="Winged helix-like DNA-binding domain superfamily/Winged helix DNA-binding domain"/>
    <property type="match status" value="1"/>
</dbReference>